<dbReference type="Gene3D" id="2.30.40.10">
    <property type="entry name" value="Urease, subunit C, domain 1"/>
    <property type="match status" value="1"/>
</dbReference>
<comment type="pathway">
    <text evidence="6">Pyrimidine metabolism; UMP biosynthesis via de novo pathway; (S)-dihydroorotate from bicarbonate: step 3/3.</text>
</comment>
<feature type="binding site" evidence="6">
    <location>
        <position position="61"/>
    </location>
    <ligand>
        <name>Zn(2+)</name>
        <dbReference type="ChEBI" id="CHEBI:29105"/>
        <label>1</label>
    </ligand>
</feature>
<proteinExistence type="inferred from homology"/>
<dbReference type="PANTHER" id="PTHR43668:SF2">
    <property type="entry name" value="ALLANTOINASE"/>
    <property type="match status" value="1"/>
</dbReference>
<feature type="binding site" evidence="6">
    <location>
        <position position="153"/>
    </location>
    <ligand>
        <name>Zn(2+)</name>
        <dbReference type="ChEBI" id="CHEBI:29105"/>
        <label>1</label>
    </ligand>
</feature>
<protein>
    <recommendedName>
        <fullName evidence="6">Dihydroorotase</fullName>
        <shortName evidence="6">DHOase</shortName>
        <ecNumber evidence="6">3.5.2.3</ecNumber>
    </recommendedName>
</protein>
<dbReference type="EMBL" id="JADKNH010000021">
    <property type="protein sequence ID" value="MBF4695801.1"/>
    <property type="molecule type" value="Genomic_DNA"/>
</dbReference>
<keyword evidence="5 6" id="KW-0665">Pyrimidine biosynthesis</keyword>
<dbReference type="HAMAP" id="MF_00220_B">
    <property type="entry name" value="PyrC_classI_B"/>
    <property type="match status" value="1"/>
</dbReference>
<dbReference type="NCBIfam" id="TIGR00857">
    <property type="entry name" value="pyrC_multi"/>
    <property type="match status" value="1"/>
</dbReference>
<evidence type="ECO:0000256" key="5">
    <source>
        <dbReference type="ARBA" id="ARBA00022975"/>
    </source>
</evidence>
<evidence type="ECO:0000256" key="3">
    <source>
        <dbReference type="ARBA" id="ARBA00022723"/>
    </source>
</evidence>
<feature type="active site" evidence="6">
    <location>
        <position position="295"/>
    </location>
</feature>
<comment type="similarity">
    <text evidence="2 6">Belongs to the metallo-dependent hydrolases superfamily. DHOase family. Class I DHOase subfamily.</text>
</comment>
<feature type="binding site" evidence="6">
    <location>
        <position position="222"/>
    </location>
    <ligand>
        <name>Zn(2+)</name>
        <dbReference type="ChEBI" id="CHEBI:29105"/>
        <label>2</label>
    </ligand>
</feature>
<gene>
    <name evidence="6" type="primary">pyrC</name>
    <name evidence="8" type="ORF">ISU02_22110</name>
</gene>
<comment type="cofactor">
    <cofactor evidence="6">
        <name>Zn(2+)</name>
        <dbReference type="ChEBI" id="CHEBI:29105"/>
    </cofactor>
    <text evidence="6">Binds 2 Zn(2+) ions per subunit.</text>
</comment>
<dbReference type="CDD" id="cd01317">
    <property type="entry name" value="DHOase_IIa"/>
    <property type="match status" value="1"/>
</dbReference>
<feature type="binding site" evidence="6">
    <location>
        <position position="153"/>
    </location>
    <ligand>
        <name>Zn(2+)</name>
        <dbReference type="ChEBI" id="CHEBI:29105"/>
        <label>2</label>
    </ligand>
</feature>
<dbReference type="Gene3D" id="3.20.20.140">
    <property type="entry name" value="Metal-dependent hydrolases"/>
    <property type="match status" value="1"/>
</dbReference>
<keyword evidence="6" id="KW-0862">Zinc</keyword>
<keyword evidence="4 6" id="KW-0378">Hydrolase</keyword>
<feature type="domain" description="Amidohydrolase-related" evidence="7">
    <location>
        <begin position="52"/>
        <end position="412"/>
    </location>
</feature>
<feature type="binding site" evidence="6">
    <location>
        <position position="95"/>
    </location>
    <ligand>
        <name>substrate</name>
    </ligand>
</feature>
<sequence>MKILIKNGMVINPKTNLHDKRDILIEGGIISRIEACIHLEDDVEIMNASGLIVTPGFIDLHVHLREPGFEFKETIETGTLAAAKGGFTTVACMPNTKPALDSVETIANLIKRIEETAVISVLPIGAITENIQGEVLTDHEALIKAGAMAISDDGKTTMNDDFMRVAFENARKLDIPVITHSEDHVITSQYKEEVYPIEAEYKVVQRDVALCKEKNGILHVAHVSGSEALKAIKAAKQDGLNVTCEAAPHHFALNTSLIDGKDPYSKVNPPIRGVEEQRAVIEGIRSGLVDIIATDHAPHETASKETTYGNASYGISGIETAFQIAYTELVLKEKISLDQVVSMMTIKPAEIGRLKNVGSIEYGYKANLTLIDLEAESVIEPSTFLSKGKNTPFKGFKVKGEVIKTIYQGKTVYSKI</sequence>
<evidence type="ECO:0000256" key="1">
    <source>
        <dbReference type="ARBA" id="ARBA00002368"/>
    </source>
</evidence>
<keyword evidence="9" id="KW-1185">Reference proteome</keyword>
<feature type="binding site" evidence="6">
    <location>
        <position position="180"/>
    </location>
    <ligand>
        <name>Zn(2+)</name>
        <dbReference type="ChEBI" id="CHEBI:29105"/>
        <label>2</label>
    </ligand>
</feature>
<dbReference type="SUPFAM" id="SSF51556">
    <property type="entry name" value="Metallo-dependent hydrolases"/>
    <property type="match status" value="1"/>
</dbReference>
<dbReference type="PANTHER" id="PTHR43668">
    <property type="entry name" value="ALLANTOINASE"/>
    <property type="match status" value="1"/>
</dbReference>
<feature type="binding site" evidence="6">
    <location>
        <position position="295"/>
    </location>
    <ligand>
        <name>Zn(2+)</name>
        <dbReference type="ChEBI" id="CHEBI:29105"/>
        <label>1</label>
    </ligand>
</feature>
<comment type="caution">
    <text evidence="8">The sequence shown here is derived from an EMBL/GenBank/DDBJ whole genome shotgun (WGS) entry which is preliminary data.</text>
</comment>
<comment type="caution">
    <text evidence="6">Lacks conserved residue(s) required for the propagation of feature annotation.</text>
</comment>
<comment type="catalytic activity">
    <reaction evidence="6">
        <text>(S)-dihydroorotate + H2O = N-carbamoyl-L-aspartate + H(+)</text>
        <dbReference type="Rhea" id="RHEA:24296"/>
        <dbReference type="ChEBI" id="CHEBI:15377"/>
        <dbReference type="ChEBI" id="CHEBI:15378"/>
        <dbReference type="ChEBI" id="CHEBI:30864"/>
        <dbReference type="ChEBI" id="CHEBI:32814"/>
        <dbReference type="EC" id="3.5.2.3"/>
    </reaction>
</comment>
<evidence type="ECO:0000256" key="6">
    <source>
        <dbReference type="HAMAP-Rule" id="MF_00220"/>
    </source>
</evidence>
<name>A0ABR9ZZB7_9FIRM</name>
<evidence type="ECO:0000259" key="7">
    <source>
        <dbReference type="Pfam" id="PF01979"/>
    </source>
</evidence>
<dbReference type="Proteomes" id="UP000614200">
    <property type="component" value="Unassembled WGS sequence"/>
</dbReference>
<evidence type="ECO:0000256" key="4">
    <source>
        <dbReference type="ARBA" id="ARBA00022801"/>
    </source>
</evidence>
<comment type="function">
    <text evidence="1 6">Catalyzes the reversible cyclization of carbamoyl aspartate to dihydroorotate.</text>
</comment>
<dbReference type="PROSITE" id="PS00482">
    <property type="entry name" value="DIHYDROOROTASE_1"/>
    <property type="match status" value="1"/>
</dbReference>
<accession>A0ABR9ZZB7</accession>
<keyword evidence="3 6" id="KW-0479">Metal-binding</keyword>
<evidence type="ECO:0000256" key="2">
    <source>
        <dbReference type="ARBA" id="ARBA00010286"/>
    </source>
</evidence>
<dbReference type="InterPro" id="IPR050138">
    <property type="entry name" value="DHOase/Allantoinase_Hydrolase"/>
</dbReference>
<dbReference type="Pfam" id="PF01979">
    <property type="entry name" value="Amidohydro_1"/>
    <property type="match status" value="1"/>
</dbReference>
<feature type="binding site" evidence="6">
    <location>
        <position position="63"/>
    </location>
    <ligand>
        <name>Zn(2+)</name>
        <dbReference type="ChEBI" id="CHEBI:29105"/>
        <label>1</label>
    </ligand>
</feature>
<feature type="binding site" evidence="6">
    <location>
        <begin position="63"/>
        <end position="65"/>
    </location>
    <ligand>
        <name>substrate</name>
    </ligand>
</feature>
<dbReference type="InterPro" id="IPR006680">
    <property type="entry name" value="Amidohydro-rel"/>
</dbReference>
<dbReference type="EC" id="3.5.2.3" evidence="6"/>
<dbReference type="InterPro" id="IPR004722">
    <property type="entry name" value="DHOase"/>
</dbReference>
<reference evidence="8 9" key="1">
    <citation type="submission" date="2020-11" db="EMBL/GenBank/DDBJ databases">
        <title>Fusibacter basophilias sp. nov.</title>
        <authorList>
            <person name="Qiu D."/>
        </authorList>
    </citation>
    <scope>NUCLEOTIDE SEQUENCE [LARGE SCALE GENOMIC DNA]</scope>
    <source>
        <strain evidence="8 9">Q10-2</strain>
    </source>
</reference>
<evidence type="ECO:0000313" key="8">
    <source>
        <dbReference type="EMBL" id="MBF4695801.1"/>
    </source>
</evidence>
<feature type="binding site" evidence="6">
    <location>
        <position position="299"/>
    </location>
    <ligand>
        <name>substrate</name>
    </ligand>
</feature>
<dbReference type="InterPro" id="IPR032466">
    <property type="entry name" value="Metal_Hydrolase"/>
</dbReference>
<feature type="binding site" evidence="6">
    <location>
        <position position="268"/>
    </location>
    <ligand>
        <name>substrate</name>
    </ligand>
</feature>
<organism evidence="8 9">
    <name type="scientific">Fusibacter ferrireducens</name>
    <dbReference type="NCBI Taxonomy" id="2785058"/>
    <lineage>
        <taxon>Bacteria</taxon>
        <taxon>Bacillati</taxon>
        <taxon>Bacillota</taxon>
        <taxon>Clostridia</taxon>
        <taxon>Eubacteriales</taxon>
        <taxon>Eubacteriales Family XII. Incertae Sedis</taxon>
        <taxon>Fusibacter</taxon>
    </lineage>
</organism>
<dbReference type="SUPFAM" id="SSF51338">
    <property type="entry name" value="Composite domain of metallo-dependent hydrolases"/>
    <property type="match status" value="1"/>
</dbReference>
<dbReference type="PROSITE" id="PS00483">
    <property type="entry name" value="DIHYDROOROTASE_2"/>
    <property type="match status" value="1"/>
</dbReference>
<dbReference type="RefSeq" id="WP_194704041.1">
    <property type="nucleotide sequence ID" value="NZ_JADKNH010000021.1"/>
</dbReference>
<dbReference type="InterPro" id="IPR002195">
    <property type="entry name" value="Dihydroorotase_CS"/>
</dbReference>
<evidence type="ECO:0000313" key="9">
    <source>
        <dbReference type="Proteomes" id="UP000614200"/>
    </source>
</evidence>
<dbReference type="InterPro" id="IPR011059">
    <property type="entry name" value="Metal-dep_hydrolase_composite"/>
</dbReference>